<evidence type="ECO:0000256" key="5">
    <source>
        <dbReference type="SAM" id="MobiDB-lite"/>
    </source>
</evidence>
<evidence type="ECO:0000256" key="4">
    <source>
        <dbReference type="ARBA" id="ARBA00023136"/>
    </source>
</evidence>
<dbReference type="Gene3D" id="1.20.120.1630">
    <property type="match status" value="1"/>
</dbReference>
<dbReference type="Pfam" id="PF04140">
    <property type="entry name" value="ICMT"/>
    <property type="match status" value="1"/>
</dbReference>
<dbReference type="OrthoDB" id="7203053at2"/>
<comment type="caution">
    <text evidence="6">The sequence shown here is derived from an EMBL/GenBank/DDBJ whole genome shotgun (WGS) entry which is preliminary data.</text>
</comment>
<evidence type="ECO:0000256" key="2">
    <source>
        <dbReference type="ARBA" id="ARBA00022692"/>
    </source>
</evidence>
<reference evidence="6" key="1">
    <citation type="submission" date="2021-01" db="EMBL/GenBank/DDBJ databases">
        <title>Whole genome shotgun sequence of Planobispora rosea NBRC 15558.</title>
        <authorList>
            <person name="Komaki H."/>
            <person name="Tamura T."/>
        </authorList>
    </citation>
    <scope>NUCLEOTIDE SEQUENCE</scope>
    <source>
        <strain evidence="6">NBRC 15558</strain>
    </source>
</reference>
<evidence type="ECO:0000256" key="1">
    <source>
        <dbReference type="ARBA" id="ARBA00004141"/>
    </source>
</evidence>
<keyword evidence="2" id="KW-0812">Transmembrane</keyword>
<dbReference type="AlphaFoldDB" id="A0A8J3RXC0"/>
<keyword evidence="7" id="KW-1185">Reference proteome</keyword>
<name>A0A8J3RXC0_PLARO</name>
<evidence type="ECO:0000256" key="3">
    <source>
        <dbReference type="ARBA" id="ARBA00022989"/>
    </source>
</evidence>
<organism evidence="6 7">
    <name type="scientific">Planobispora rosea</name>
    <dbReference type="NCBI Taxonomy" id="35762"/>
    <lineage>
        <taxon>Bacteria</taxon>
        <taxon>Bacillati</taxon>
        <taxon>Actinomycetota</taxon>
        <taxon>Actinomycetes</taxon>
        <taxon>Streptosporangiales</taxon>
        <taxon>Streptosporangiaceae</taxon>
        <taxon>Planobispora</taxon>
    </lineage>
</organism>
<dbReference type="RefSeq" id="WP_084780236.1">
    <property type="nucleotide sequence ID" value="NZ_BMQP01000005.1"/>
</dbReference>
<dbReference type="Proteomes" id="UP000655044">
    <property type="component" value="Unassembled WGS sequence"/>
</dbReference>
<gene>
    <name evidence="6" type="ORF">Pro02_19500</name>
</gene>
<comment type="subcellular location">
    <subcellularLocation>
        <location evidence="1">Membrane</location>
        <topology evidence="1">Multi-pass membrane protein</topology>
    </subcellularLocation>
</comment>
<dbReference type="InterPro" id="IPR007269">
    <property type="entry name" value="ICMT_MeTrfase"/>
</dbReference>
<keyword evidence="6" id="KW-0489">Methyltransferase</keyword>
<evidence type="ECO:0000313" key="7">
    <source>
        <dbReference type="Proteomes" id="UP000655044"/>
    </source>
</evidence>
<dbReference type="GO" id="GO:0016020">
    <property type="term" value="C:membrane"/>
    <property type="evidence" value="ECO:0007669"/>
    <property type="project" value="UniProtKB-SubCell"/>
</dbReference>
<dbReference type="EMBL" id="BOOI01000015">
    <property type="protein sequence ID" value="GIH83542.1"/>
    <property type="molecule type" value="Genomic_DNA"/>
</dbReference>
<feature type="region of interest" description="Disordered" evidence="5">
    <location>
        <begin position="171"/>
        <end position="212"/>
    </location>
</feature>
<dbReference type="GO" id="GO:0032259">
    <property type="term" value="P:methylation"/>
    <property type="evidence" value="ECO:0007669"/>
    <property type="project" value="UniProtKB-KW"/>
</dbReference>
<keyword evidence="3" id="KW-1133">Transmembrane helix</keyword>
<proteinExistence type="predicted"/>
<accession>A0A8J3RXC0</accession>
<keyword evidence="6" id="KW-0808">Transferase</keyword>
<keyword evidence="4" id="KW-0472">Membrane</keyword>
<protein>
    <submittedName>
        <fullName evidence="6">Isoprenylcysteine carboxyl methyltransferase</fullName>
    </submittedName>
</protein>
<dbReference type="GO" id="GO:0004671">
    <property type="term" value="F:protein C-terminal S-isoprenylcysteine carboxyl O-methyltransferase activity"/>
    <property type="evidence" value="ECO:0007669"/>
    <property type="project" value="InterPro"/>
</dbReference>
<evidence type="ECO:0000313" key="6">
    <source>
        <dbReference type="EMBL" id="GIH83542.1"/>
    </source>
</evidence>
<sequence length="212" mass="22886">MPWYPLLVLLIAVERLAELVVSRRNTRWSLARGGVVAGRGHYPWMVALHTGLLAGCLAEVYLAGRPFVPALGWPMLVLVAASQALRWWCITTLGRQWNTEVIVVPGLPRVEAGPYRLRWLRHPNYVAVAVEGAALPLVHSAWITAAVFTVCNAVLMVVRIRCENAALAELAPPAERPDGRAGDPAAGDRSGHATRRRTGAAPDGSAGNRTPA</sequence>